<dbReference type="InterPro" id="IPR027417">
    <property type="entry name" value="P-loop_NTPase"/>
</dbReference>
<organism evidence="5 6">
    <name type="scientific">Alternaria tenuissima</name>
    <dbReference type="NCBI Taxonomy" id="119927"/>
    <lineage>
        <taxon>Eukaryota</taxon>
        <taxon>Fungi</taxon>
        <taxon>Dikarya</taxon>
        <taxon>Ascomycota</taxon>
        <taxon>Pezizomycotina</taxon>
        <taxon>Dothideomycetes</taxon>
        <taxon>Pleosporomycetidae</taxon>
        <taxon>Pleosporales</taxon>
        <taxon>Pleosporineae</taxon>
        <taxon>Pleosporaceae</taxon>
        <taxon>Alternaria</taxon>
        <taxon>Alternaria sect. Alternaria</taxon>
        <taxon>Alternaria alternata complex</taxon>
    </lineage>
</organism>
<feature type="compositionally biased region" description="Polar residues" evidence="2">
    <location>
        <begin position="639"/>
        <end position="648"/>
    </location>
</feature>
<dbReference type="SUPFAM" id="SSF52540">
    <property type="entry name" value="P-loop containing nucleoside triphosphate hydrolases"/>
    <property type="match status" value="1"/>
</dbReference>
<evidence type="ECO:0000256" key="1">
    <source>
        <dbReference type="ARBA" id="ARBA00022737"/>
    </source>
</evidence>
<dbReference type="PANTHER" id="PTHR10039:SF14">
    <property type="entry name" value="NACHT DOMAIN-CONTAINING PROTEIN"/>
    <property type="match status" value="1"/>
</dbReference>
<sequence>MAMDLDPLDHLPYTKEASFNSYTEEKSFNLYTRQHDPVCLPDTRVGLLREIHSWADREDDGCIFWLRGLAGTGKSTVARTVARSYHEKQRLAASFFFSRGGSDVGHAGKFVTNIAVDIANNVPALRQYISDAVEERTDIASRSLREQWNHLVLAPLSKLGESDYPVPALLVLVVDALDECDSYSDIQIILRLLSETRSLTRDRLRVLLTSRPETPIRNGFCRMPEAEHQDVVLQDISRSIVDHDISLLLQHRLLAIELEFLLPDGWPGAEIIAQLVQSAGGLFIWAAAACQFIRDGRRFAPQRLETILHNDGGVNAGPEKLLNQIYTTVLGIAFWDPRCTIEEQEKIQIKIRYVLGSIVALCSPLSAQSLGQLLDVPEEIEQTLEDLHAILDIPDDQSRPIRLHHPSLRNFLFDQNKCGDSFYVYEKIAHKKLAGCCIKLMSAPTSLRQNMCYFSEPSTLGSDIGEDTPAISLSSELRYACRYWVEHLERSQQNVINGDTVYVFLEHHLLHWVEAMSLMGETAQCLRLLLVLQGLIAPSASYPSSFVHDARQFVSQFRSALAEAPHEVYTLALVYVQEKSIVRTSLADRIRSEKELLETASTLQGQDSVGGSQSGTLVHEGSVLNHEKDDMSDDDDPLETSSVSSHITTAGERDAKAHVAYVLANDTELRALCSRVVDELGKAKFANEGRKLLKSFYCGLLMDAKTQLERQSVSLLKSREGRIRISSNIAKIVNSPDVEHSEAGRRAEEQIRMRRKRLEMWAEDYTHTSHADEDSHEWDAVQRRLVERVDGQLENSEHVDSATSHGGDSDEGFDLEGETKENFMTRVTEMENFFRNSRSFKVLLDGFRELLLPQSLRDILPATSVEISTEEDKSISNQMKSFVEDFTMLDWNWWPLTPRMRALKTNEKRLIWKCSCGTRLWKEISAKEADVASFLLPSLETESLSMPQCTKISANLPLWRRLADDIKYSFSTLAGGRQETSPTALGSTTTTTTAGVQATTTGQTTVNPQTPAQIPQSSPANQQLTLVSGSGSPPSLRWIIFGTQPYNKTAKLEHIEIDDFTNDSRFFRSLRDHYRKHRGLLSRWFSIWRIGACDGVRFDRVASDLVFLENPELPTDFLEYIYNPKAPPKGNAENPLISRHKASMFMNCNDPCRWRFFHNCVPHLINRRVIDRVPRKKSKFAIRDDNSMEHQAWGITVRHEISVAYVVCYHVLILALPFAFWGWWQHNHPDDLQNAAVPFTVVAGLLSLFWGANGILTEGRHSGSKTG</sequence>
<dbReference type="AlphaFoldDB" id="A0A4Q4M3I2"/>
<evidence type="ECO:0000259" key="4">
    <source>
        <dbReference type="Pfam" id="PF24883"/>
    </source>
</evidence>
<feature type="transmembrane region" description="Helical" evidence="3">
    <location>
        <begin position="1203"/>
        <end position="1224"/>
    </location>
</feature>
<feature type="region of interest" description="Disordered" evidence="2">
    <location>
        <begin position="626"/>
        <end position="649"/>
    </location>
</feature>
<dbReference type="EMBL" id="PDXA01000054">
    <property type="protein sequence ID" value="RYN40429.1"/>
    <property type="molecule type" value="Genomic_DNA"/>
</dbReference>
<dbReference type="Gene3D" id="3.40.50.300">
    <property type="entry name" value="P-loop containing nucleotide triphosphate hydrolases"/>
    <property type="match status" value="1"/>
</dbReference>
<name>A0A4Q4M3I2_9PLEO</name>
<feature type="transmembrane region" description="Helical" evidence="3">
    <location>
        <begin position="1236"/>
        <end position="1256"/>
    </location>
</feature>
<evidence type="ECO:0000256" key="3">
    <source>
        <dbReference type="SAM" id="Phobius"/>
    </source>
</evidence>
<keyword evidence="3" id="KW-0812">Transmembrane</keyword>
<dbReference type="Pfam" id="PF24883">
    <property type="entry name" value="NPHP3_N"/>
    <property type="match status" value="1"/>
</dbReference>
<keyword evidence="3" id="KW-0472">Membrane</keyword>
<proteinExistence type="predicted"/>
<feature type="region of interest" description="Disordered" evidence="2">
    <location>
        <begin position="792"/>
        <end position="815"/>
    </location>
</feature>
<reference evidence="6" key="1">
    <citation type="journal article" date="2019" name="bioRxiv">
        <title>Genomics, evolutionary history and diagnostics of the Alternaria alternata species group including apple and Asian pear pathotypes.</title>
        <authorList>
            <person name="Armitage A.D."/>
            <person name="Cockerton H.M."/>
            <person name="Sreenivasaprasad S."/>
            <person name="Woodhall J.W."/>
            <person name="Lane C.R."/>
            <person name="Harrison R.J."/>
            <person name="Clarkson J.P."/>
        </authorList>
    </citation>
    <scope>NUCLEOTIDE SEQUENCE [LARGE SCALE GENOMIC DNA]</scope>
    <source>
        <strain evidence="6">FERA 1082</strain>
    </source>
</reference>
<keyword evidence="1" id="KW-0677">Repeat</keyword>
<evidence type="ECO:0000313" key="6">
    <source>
        <dbReference type="Proteomes" id="UP000292402"/>
    </source>
</evidence>
<feature type="domain" description="Nephrocystin 3-like N-terminal" evidence="4">
    <location>
        <begin position="50"/>
        <end position="211"/>
    </location>
</feature>
<accession>A0A4Q4M3I2</accession>
<protein>
    <recommendedName>
        <fullName evidence="4">Nephrocystin 3-like N-terminal domain-containing protein</fullName>
    </recommendedName>
</protein>
<evidence type="ECO:0000256" key="2">
    <source>
        <dbReference type="SAM" id="MobiDB-lite"/>
    </source>
</evidence>
<keyword evidence="3" id="KW-1133">Transmembrane helix</keyword>
<comment type="caution">
    <text evidence="5">The sequence shown here is derived from an EMBL/GenBank/DDBJ whole genome shotgun (WGS) entry which is preliminary data.</text>
</comment>
<dbReference type="Proteomes" id="UP000292402">
    <property type="component" value="Unassembled WGS sequence"/>
</dbReference>
<gene>
    <name evidence="5" type="ORF">AA0114_g11056</name>
</gene>
<dbReference type="PANTHER" id="PTHR10039">
    <property type="entry name" value="AMELOGENIN"/>
    <property type="match status" value="1"/>
</dbReference>
<dbReference type="InterPro" id="IPR056884">
    <property type="entry name" value="NPHP3-like_N"/>
</dbReference>
<evidence type="ECO:0000313" key="5">
    <source>
        <dbReference type="EMBL" id="RYN40429.1"/>
    </source>
</evidence>